<reference evidence="3" key="1">
    <citation type="submission" date="2016-10" db="EMBL/GenBank/DDBJ databases">
        <authorList>
            <person name="Varghese N."/>
            <person name="Submissions S."/>
        </authorList>
    </citation>
    <scope>NUCLEOTIDE SEQUENCE [LARGE SCALE GENOMIC DNA]</scope>
    <source>
        <strain evidence="3">CGMCC 1.8946</strain>
    </source>
</reference>
<feature type="region of interest" description="Disordered" evidence="1">
    <location>
        <begin position="34"/>
        <end position="67"/>
    </location>
</feature>
<proteinExistence type="predicted"/>
<dbReference type="STRING" id="624147.SAMN04487970_10022"/>
<dbReference type="RefSeq" id="WP_090666203.1">
    <property type="nucleotide sequence ID" value="NZ_FMTT01000002.1"/>
</dbReference>
<protein>
    <submittedName>
        <fullName evidence="2">Uncharacterized protein</fullName>
    </submittedName>
</protein>
<name>A0A1G4PCG6_9BACL</name>
<evidence type="ECO:0000313" key="2">
    <source>
        <dbReference type="EMBL" id="SCW29910.1"/>
    </source>
</evidence>
<organism evidence="2 3">
    <name type="scientific">Paenibacillus tianmuensis</name>
    <dbReference type="NCBI Taxonomy" id="624147"/>
    <lineage>
        <taxon>Bacteria</taxon>
        <taxon>Bacillati</taxon>
        <taxon>Bacillota</taxon>
        <taxon>Bacilli</taxon>
        <taxon>Bacillales</taxon>
        <taxon>Paenibacillaceae</taxon>
        <taxon>Paenibacillus</taxon>
    </lineage>
</organism>
<sequence>MKKTLLTTISIICIIAFNVGLTGCASIKDKSDISENHPTTMSKTNGTSIPNSSTAPATVMPTQTSSSPSVNSIDAIDYSQYIKKVWVIKNWTNEANNSSFSISKIENGKIEGKFSTLVISVPDYYYYLPDHLGYLGSLTGTINNGIAEGKFNDKNGDKGNIKLVFKSNDEIEATINYTEKSQNSKEKSLDGTFLFRPYNLKDIDGFNPFKDQCFSVDLNSWGNVKFASGKIMGGSHIPTVAYLTNKEDDILYDFTWAIPNNVDFYAVSLQDVNKDGLKDIIIIYGVDDDISSSTAKIFTQNTDGVFDVDGDMTQEINDSGNNKDIKTVLDYLSKKF</sequence>
<evidence type="ECO:0000313" key="3">
    <source>
        <dbReference type="Proteomes" id="UP000198601"/>
    </source>
</evidence>
<dbReference type="PROSITE" id="PS51257">
    <property type="entry name" value="PROKAR_LIPOPROTEIN"/>
    <property type="match status" value="1"/>
</dbReference>
<gene>
    <name evidence="2" type="ORF">SAMN04487970_10022</name>
</gene>
<keyword evidence="3" id="KW-1185">Reference proteome</keyword>
<feature type="compositionally biased region" description="Polar residues" evidence="1">
    <location>
        <begin position="36"/>
        <end position="67"/>
    </location>
</feature>
<evidence type="ECO:0000256" key="1">
    <source>
        <dbReference type="SAM" id="MobiDB-lite"/>
    </source>
</evidence>
<dbReference type="OrthoDB" id="9772442at2"/>
<accession>A0A1G4PCG6</accession>
<dbReference type="Proteomes" id="UP000198601">
    <property type="component" value="Unassembled WGS sequence"/>
</dbReference>
<dbReference type="EMBL" id="FMTT01000002">
    <property type="protein sequence ID" value="SCW29910.1"/>
    <property type="molecule type" value="Genomic_DNA"/>
</dbReference>
<dbReference type="AlphaFoldDB" id="A0A1G4PCG6"/>